<dbReference type="KEGG" id="clap:NCTC11466_02060"/>
<gene>
    <name evidence="1" type="ORF">NCTC11466_02060</name>
</gene>
<organism evidence="1 2">
    <name type="scientific">Cedecea lapagei</name>
    <dbReference type="NCBI Taxonomy" id="158823"/>
    <lineage>
        <taxon>Bacteria</taxon>
        <taxon>Pseudomonadati</taxon>
        <taxon>Pseudomonadota</taxon>
        <taxon>Gammaproteobacteria</taxon>
        <taxon>Enterobacterales</taxon>
        <taxon>Enterobacteriaceae</taxon>
        <taxon>Cedecea</taxon>
    </lineage>
</organism>
<sequence>MTPLTELGEFLIGAGRREYFFRPSFAAMTRIGSPAEIVQAFYDLNHDAVSPLFARAYEAYGSVPAWLMEYVSKPGFADRTIGAAINILQACCEDDCSALTGAMVPSRSRPGELIWMPGAMSFEEMVMIASSLITHGIIGKAKVRKLQRNESGQMTREFHAVEYINAARSHFGISKDEAMKLTMTEFQLLLNTKYPEQKGFTKEEYNAVVDDYFAKKQRKLDKAA</sequence>
<accession>A0A3S4IMX3</accession>
<keyword evidence="2" id="KW-1185">Reference proteome</keyword>
<dbReference type="OrthoDB" id="8793870at2"/>
<name>A0A3S4IMX3_9ENTR</name>
<evidence type="ECO:0000313" key="1">
    <source>
        <dbReference type="EMBL" id="VEB97267.1"/>
    </source>
</evidence>
<dbReference type="InterPro" id="IPR046213">
    <property type="entry name" value="DUF6246"/>
</dbReference>
<dbReference type="RefSeq" id="WP_126356108.1">
    <property type="nucleotide sequence ID" value="NZ_LR134201.1"/>
</dbReference>
<dbReference type="AlphaFoldDB" id="A0A3S4IMX3"/>
<evidence type="ECO:0000313" key="2">
    <source>
        <dbReference type="Proteomes" id="UP000274122"/>
    </source>
</evidence>
<dbReference type="EMBL" id="LR134201">
    <property type="protein sequence ID" value="VEB97267.1"/>
    <property type="molecule type" value="Genomic_DNA"/>
</dbReference>
<proteinExistence type="predicted"/>
<dbReference type="Proteomes" id="UP000274122">
    <property type="component" value="Chromosome"/>
</dbReference>
<dbReference type="Pfam" id="PF19759">
    <property type="entry name" value="DUF6246"/>
    <property type="match status" value="1"/>
</dbReference>
<protein>
    <submittedName>
        <fullName evidence="1">Uncharacterized protein</fullName>
    </submittedName>
</protein>
<reference evidence="1 2" key="1">
    <citation type="submission" date="2018-12" db="EMBL/GenBank/DDBJ databases">
        <authorList>
            <consortium name="Pathogen Informatics"/>
        </authorList>
    </citation>
    <scope>NUCLEOTIDE SEQUENCE [LARGE SCALE GENOMIC DNA]</scope>
    <source>
        <strain evidence="1 2">NCTC11466</strain>
    </source>
</reference>